<dbReference type="EMBL" id="JBCEZU010000034">
    <property type="protein sequence ID" value="KAK9537142.1"/>
    <property type="molecule type" value="Genomic_DNA"/>
</dbReference>
<dbReference type="EMBL" id="JBCEZU010000204">
    <property type="protein sequence ID" value="KAK9523462.1"/>
    <property type="molecule type" value="Genomic_DNA"/>
</dbReference>
<accession>A0AAW1FQP8</accession>
<dbReference type="Proteomes" id="UP001488805">
    <property type="component" value="Unassembled WGS sequence"/>
</dbReference>
<protein>
    <submittedName>
        <fullName evidence="2">Uncharacterized protein</fullName>
    </submittedName>
</protein>
<evidence type="ECO:0000313" key="3">
    <source>
        <dbReference type="Proteomes" id="UP001488805"/>
    </source>
</evidence>
<comment type="caution">
    <text evidence="2">The sequence shown here is derived from an EMBL/GenBank/DDBJ whole genome shotgun (WGS) entry which is preliminary data.</text>
</comment>
<gene>
    <name evidence="2" type="ORF">VZT92_004781</name>
    <name evidence="1" type="ORF">VZT92_018357</name>
</gene>
<organism evidence="2 3">
    <name type="scientific">Zoarces viviparus</name>
    <name type="common">Viviparous eelpout</name>
    <name type="synonym">Blennius viviparus</name>
    <dbReference type="NCBI Taxonomy" id="48416"/>
    <lineage>
        <taxon>Eukaryota</taxon>
        <taxon>Metazoa</taxon>
        <taxon>Chordata</taxon>
        <taxon>Craniata</taxon>
        <taxon>Vertebrata</taxon>
        <taxon>Euteleostomi</taxon>
        <taxon>Actinopterygii</taxon>
        <taxon>Neopterygii</taxon>
        <taxon>Teleostei</taxon>
        <taxon>Neoteleostei</taxon>
        <taxon>Acanthomorphata</taxon>
        <taxon>Eupercaria</taxon>
        <taxon>Perciformes</taxon>
        <taxon>Cottioidei</taxon>
        <taxon>Zoarcales</taxon>
        <taxon>Zoarcidae</taxon>
        <taxon>Zoarcinae</taxon>
        <taxon>Zoarces</taxon>
    </lineage>
</organism>
<evidence type="ECO:0000313" key="2">
    <source>
        <dbReference type="EMBL" id="KAK9537142.1"/>
    </source>
</evidence>
<sequence length="83" mass="9755">MSLYMSSYQQLSTGDVFSASLTLISEALTFLTAQKAERLFSTFFFYSILQKTFIFLHVNKKLQPLIIFIHRLIMRKIMRRSPV</sequence>
<name>A0AAW1FQP8_ZOAVI</name>
<keyword evidence="3" id="KW-1185">Reference proteome</keyword>
<proteinExistence type="predicted"/>
<dbReference type="AlphaFoldDB" id="A0AAW1FQP8"/>
<reference evidence="2 3" key="1">
    <citation type="journal article" date="2024" name="Genome Biol. Evol.">
        <title>Chromosome-level genome assembly of the viviparous eelpout Zoarces viviparus.</title>
        <authorList>
            <person name="Fuhrmann N."/>
            <person name="Brasseur M.V."/>
            <person name="Bakowski C.E."/>
            <person name="Podsiadlowski L."/>
            <person name="Prost S."/>
            <person name="Krehenwinkel H."/>
            <person name="Mayer C."/>
        </authorList>
    </citation>
    <scope>NUCLEOTIDE SEQUENCE [LARGE SCALE GENOMIC DNA]</scope>
    <source>
        <strain evidence="2">NO-MEL_2022_Ind0_liver</strain>
    </source>
</reference>
<evidence type="ECO:0000313" key="1">
    <source>
        <dbReference type="EMBL" id="KAK9523462.1"/>
    </source>
</evidence>